<feature type="domain" description="C2H2-type" evidence="2">
    <location>
        <begin position="136"/>
        <end position="159"/>
    </location>
</feature>
<keyword evidence="4" id="KW-1185">Reference proteome</keyword>
<sequence>MGKHSLNSKRKYRRKKREQNRQKKKESKNISGYCLCARSSCCFAPSSSSETDQTVDTCSQTISNPPQKSVDSEKSSTNQVNQPVNKKIEKPDLKTKFTYMNDPLYIRFQEYQLIKNRKKQIEMAKFCHEHDFSLSCPADNCERAYSNLDSLIKHVKKKHKTFHEENLSKYKEKSRNDTILESLVEHNDEDYFEDNVMHNENDKIAADADITINFHKRLGSFLLMLREKYKLPSVVIPVVVNEFISMICHHQAQVSQSFSELMRDHVDNLQINEIKRILEQQTDVEDALSSLDSEYKLNKFAKQFLNFVQPLEFKANSKCHKSNDGVLRDYCDGNSYNSNPLFRDDHKALQVTLFFDEFTATNPLGHQIKNYKIGGFYMLLGNLPPKFRSKLYVIQLVVLCLSSCIKKNGFENILEPLNNDLQTLERDGIVIDKADGQHRFFGTVSVVVADNLGAHGLGGFLESFTTLTNCRYCFVSREDMQIVFESDMFNMRTQEMYDEQVRLVQAHPELSSLYGVKRNSPLNSLDFYHVINGMPPDLAHDLFEGVVSEVMTNVIRGCVVAGYFSLDYLNDKILSFPFANVDKRNKPSKVGQVLRTLKVRQSAAQMWCFVRLLPLLIGDTIPVNDPIWECLLCLRDLLFYVCAPAIDRGHILTMKDIIEDFHRVKQQLQEIVQGEEIFTCKSLTVFGIKYWKNSCIISGLEGFNVQFSKVQDCAIINGKPYLICRKLRTADFVRHFHSFVITETDNFELLAISDLKDPYPLGLYKHPTYQHLKLITVKHKILG</sequence>
<dbReference type="PROSITE" id="PS00028">
    <property type="entry name" value="ZINC_FINGER_C2H2_1"/>
    <property type="match status" value="1"/>
</dbReference>
<dbReference type="EMBL" id="CACVKT020010409">
    <property type="protein sequence ID" value="CAC5426219.1"/>
    <property type="molecule type" value="Genomic_DNA"/>
</dbReference>
<accession>A0A6J8EZY0</accession>
<protein>
    <recommendedName>
        <fullName evidence="2">C2H2-type domain-containing protein</fullName>
    </recommendedName>
</protein>
<dbReference type="Proteomes" id="UP000507470">
    <property type="component" value="Unassembled WGS sequence"/>
</dbReference>
<feature type="region of interest" description="Disordered" evidence="1">
    <location>
        <begin position="49"/>
        <end position="83"/>
    </location>
</feature>
<evidence type="ECO:0000313" key="3">
    <source>
        <dbReference type="EMBL" id="CAC5426219.1"/>
    </source>
</evidence>
<name>A0A6J8EZY0_MYTCO</name>
<organism evidence="3 4">
    <name type="scientific">Mytilus coruscus</name>
    <name type="common">Sea mussel</name>
    <dbReference type="NCBI Taxonomy" id="42192"/>
    <lineage>
        <taxon>Eukaryota</taxon>
        <taxon>Metazoa</taxon>
        <taxon>Spiralia</taxon>
        <taxon>Lophotrochozoa</taxon>
        <taxon>Mollusca</taxon>
        <taxon>Bivalvia</taxon>
        <taxon>Autobranchia</taxon>
        <taxon>Pteriomorphia</taxon>
        <taxon>Mytilida</taxon>
        <taxon>Mytiloidea</taxon>
        <taxon>Mytilidae</taxon>
        <taxon>Mytilinae</taxon>
        <taxon>Mytilus</taxon>
    </lineage>
</organism>
<gene>
    <name evidence="3" type="ORF">MCOR_57952</name>
</gene>
<feature type="compositionally biased region" description="Polar residues" evidence="1">
    <location>
        <begin position="50"/>
        <end position="83"/>
    </location>
</feature>
<feature type="compositionally biased region" description="Basic residues" evidence="1">
    <location>
        <begin position="1"/>
        <end position="26"/>
    </location>
</feature>
<feature type="region of interest" description="Disordered" evidence="1">
    <location>
        <begin position="1"/>
        <end position="29"/>
    </location>
</feature>
<evidence type="ECO:0000313" key="4">
    <source>
        <dbReference type="Proteomes" id="UP000507470"/>
    </source>
</evidence>
<reference evidence="3 4" key="1">
    <citation type="submission" date="2020-06" db="EMBL/GenBank/DDBJ databases">
        <authorList>
            <person name="Li R."/>
            <person name="Bekaert M."/>
        </authorList>
    </citation>
    <scope>NUCLEOTIDE SEQUENCE [LARGE SCALE GENOMIC DNA]</scope>
    <source>
        <strain evidence="4">wild</strain>
    </source>
</reference>
<dbReference type="OrthoDB" id="6157941at2759"/>
<evidence type="ECO:0000256" key="1">
    <source>
        <dbReference type="SAM" id="MobiDB-lite"/>
    </source>
</evidence>
<dbReference type="AlphaFoldDB" id="A0A6J8EZY0"/>
<dbReference type="InterPro" id="IPR013087">
    <property type="entry name" value="Znf_C2H2_type"/>
</dbReference>
<evidence type="ECO:0000259" key="2">
    <source>
        <dbReference type="PROSITE" id="PS00028"/>
    </source>
</evidence>
<proteinExistence type="predicted"/>